<dbReference type="RefSeq" id="WP_212818613.1">
    <property type="nucleotide sequence ID" value="NZ_AP023415.1"/>
</dbReference>
<proteinExistence type="predicted"/>
<feature type="compositionally biased region" description="Polar residues" evidence="1">
    <location>
        <begin position="127"/>
        <end position="149"/>
    </location>
</feature>
<sequence length="278" mass="31722">MAVFRVERTRDYTVMCNHHLKDSNLSLKAKGLLSMMLSLPDEWNYTTRGLATICKEGVDAIGKTLKELELAGYIIRRQLRGKDGRISDTEYTIFEKPRKPSPPDTTLPDTENPYLDNPDTEAPDTDNPAQLNTKKSNTQKSNTDLSSTHSFFLPAADGMTDGFEKKAEIREQIEYEILCQQYDRMQLDELVEIMLEVAMNRSPTVKIGRDAEYPTGFVQQRFEKITSMHIEKVMDGIRENTTRVWNTKAYLMAALFNSVSTIDNHYAMLVNHDFHGGP</sequence>
<dbReference type="Pfam" id="PF13730">
    <property type="entry name" value="HTH_36"/>
    <property type="match status" value="1"/>
</dbReference>
<dbReference type="AlphaFoldDB" id="A0A810PZY4"/>
<evidence type="ECO:0000313" key="4">
    <source>
        <dbReference type="Proteomes" id="UP000681343"/>
    </source>
</evidence>
<name>A0A810PZY4_9FIRM</name>
<keyword evidence="4" id="KW-1185">Reference proteome</keyword>
<gene>
    <name evidence="3" type="ORF">MM35RIKEN_02450</name>
</gene>
<evidence type="ECO:0000313" key="3">
    <source>
        <dbReference type="EMBL" id="BCK78053.1"/>
    </source>
</evidence>
<protein>
    <submittedName>
        <fullName evidence="3">Transposase</fullName>
    </submittedName>
</protein>
<feature type="domain" description="DUF6017" evidence="2">
    <location>
        <begin position="169"/>
        <end position="277"/>
    </location>
</feature>
<evidence type="ECO:0000256" key="1">
    <source>
        <dbReference type="SAM" id="MobiDB-lite"/>
    </source>
</evidence>
<dbReference type="Proteomes" id="UP000681343">
    <property type="component" value="Chromosome"/>
</dbReference>
<dbReference type="EMBL" id="AP023415">
    <property type="protein sequence ID" value="BCK78053.1"/>
    <property type="molecule type" value="Genomic_DNA"/>
</dbReference>
<organism evidence="3 4">
    <name type="scientific">Vescimonas fastidiosa</name>
    <dbReference type="NCBI Taxonomy" id="2714353"/>
    <lineage>
        <taxon>Bacteria</taxon>
        <taxon>Bacillati</taxon>
        <taxon>Bacillota</taxon>
        <taxon>Clostridia</taxon>
        <taxon>Eubacteriales</taxon>
        <taxon>Oscillospiraceae</taxon>
        <taxon>Vescimonas</taxon>
    </lineage>
</organism>
<feature type="region of interest" description="Disordered" evidence="1">
    <location>
        <begin position="94"/>
        <end position="149"/>
    </location>
</feature>
<evidence type="ECO:0000259" key="2">
    <source>
        <dbReference type="Pfam" id="PF19481"/>
    </source>
</evidence>
<dbReference type="Pfam" id="PF19481">
    <property type="entry name" value="DUF6017"/>
    <property type="match status" value="1"/>
</dbReference>
<reference evidence="3" key="1">
    <citation type="submission" date="2020-09" db="EMBL/GenBank/DDBJ databases">
        <title>New species isolated from human feces.</title>
        <authorList>
            <person name="Kitahara M."/>
            <person name="Shigeno Y."/>
            <person name="Shime M."/>
            <person name="Matsumoto Y."/>
            <person name="Nakamura S."/>
            <person name="Motooka D."/>
            <person name="Fukuoka S."/>
            <person name="Nishikawa H."/>
            <person name="Benno Y."/>
        </authorList>
    </citation>
    <scope>NUCLEOTIDE SEQUENCE</scope>
    <source>
        <strain evidence="3">MM35</strain>
    </source>
</reference>
<dbReference type="KEGG" id="vfa:MM35RIKEN_02450"/>
<dbReference type="InterPro" id="IPR046059">
    <property type="entry name" value="DUF6017"/>
</dbReference>
<accession>A0A810PZY4</accession>